<dbReference type="Proteomes" id="UP000810207">
    <property type="component" value="Unassembled WGS sequence"/>
</dbReference>
<feature type="region of interest" description="Disordered" evidence="1">
    <location>
        <begin position="1"/>
        <end position="74"/>
    </location>
</feature>
<evidence type="ECO:0008006" key="4">
    <source>
        <dbReference type="Google" id="ProtNLM"/>
    </source>
</evidence>
<evidence type="ECO:0000313" key="3">
    <source>
        <dbReference type="Proteomes" id="UP000810207"/>
    </source>
</evidence>
<accession>A0ABS4RLR4</accession>
<organism evidence="2 3">
    <name type="scientific">Paenibacillus xylanexedens</name>
    <dbReference type="NCBI Taxonomy" id="528191"/>
    <lineage>
        <taxon>Bacteria</taxon>
        <taxon>Bacillati</taxon>
        <taxon>Bacillota</taxon>
        <taxon>Bacilli</taxon>
        <taxon>Bacillales</taxon>
        <taxon>Paenibacillaceae</taxon>
        <taxon>Paenibacillus</taxon>
    </lineage>
</organism>
<evidence type="ECO:0000256" key="1">
    <source>
        <dbReference type="SAM" id="MobiDB-lite"/>
    </source>
</evidence>
<protein>
    <recommendedName>
        <fullName evidence="4">Phage protein</fullName>
    </recommendedName>
</protein>
<evidence type="ECO:0000313" key="2">
    <source>
        <dbReference type="EMBL" id="MBP2243801.1"/>
    </source>
</evidence>
<dbReference type="EMBL" id="JAGIKV010000001">
    <property type="protein sequence ID" value="MBP2243801.1"/>
    <property type="molecule type" value="Genomic_DNA"/>
</dbReference>
<sequence length="322" mass="36674">MEDIDNIATHSETVTEPETAHPQADDQQQAMRDAYEAFNLPYGDDDDPDPDDDQHEDDAPPTEQALEADEQPKGITVKYNGQDVFIPDEEVAVHARKGLNYEKVEGRAKQYETALDRLAKQQGYKDHADLLENIDQIESAAQQRQKDQFDELKLSMREEAMNAGIDPDVLDQYLDNHPLLQQAREVLQSKETEQSTRQQEQKQQQLVQGWQDLFKKYPELAQEVTEDGAAAPWLTQEMHARIERGYDPIDAYELVHRDKLSATERKRAEQTVLKNQRLNKRAQVETQAAGTLEPSAPAELTGAFALFGLDPKNAQKYAKNFE</sequence>
<gene>
    <name evidence="2" type="ORF">J2Z28_000406</name>
</gene>
<name>A0ABS4RLR4_PAEXY</name>
<reference evidence="2 3" key="1">
    <citation type="submission" date="2021-03" db="EMBL/GenBank/DDBJ databases">
        <title>Genomic Encyclopedia of Type Strains, Phase IV (KMG-IV): sequencing the most valuable type-strain genomes for metagenomic binning, comparative biology and taxonomic classification.</title>
        <authorList>
            <person name="Goeker M."/>
        </authorList>
    </citation>
    <scope>NUCLEOTIDE SEQUENCE [LARGE SCALE GENOMIC DNA]</scope>
    <source>
        <strain evidence="2 3">DSM 21292</strain>
    </source>
</reference>
<proteinExistence type="predicted"/>
<comment type="caution">
    <text evidence="2">The sequence shown here is derived from an EMBL/GenBank/DDBJ whole genome shotgun (WGS) entry which is preliminary data.</text>
</comment>
<keyword evidence="3" id="KW-1185">Reference proteome</keyword>
<feature type="compositionally biased region" description="Acidic residues" evidence="1">
    <location>
        <begin position="43"/>
        <end position="60"/>
    </location>
</feature>
<dbReference type="RefSeq" id="WP_211080971.1">
    <property type="nucleotide sequence ID" value="NZ_CBCSLC010000013.1"/>
</dbReference>